<reference evidence="2 3" key="1">
    <citation type="journal article" date="2015" name="Sci. Rep.">
        <title>The power of single molecule real-time sequencing technology in the de novo assembly of a eukaryotic genome.</title>
        <authorList>
            <person name="Sakai H."/>
            <person name="Naito K."/>
            <person name="Ogiso-Tanaka E."/>
            <person name="Takahashi Y."/>
            <person name="Iseki K."/>
            <person name="Muto C."/>
            <person name="Satou K."/>
            <person name="Teruya K."/>
            <person name="Shiroma A."/>
            <person name="Shimoji M."/>
            <person name="Hirano T."/>
            <person name="Itoh T."/>
            <person name="Kaga A."/>
            <person name="Tomooka N."/>
        </authorList>
    </citation>
    <scope>NUCLEOTIDE SEQUENCE [LARGE SCALE GENOMIC DNA]</scope>
    <source>
        <strain evidence="3">cv. Shumari</strain>
    </source>
</reference>
<evidence type="ECO:0000313" key="2">
    <source>
        <dbReference type="EMBL" id="BAT73862.1"/>
    </source>
</evidence>
<name>A0A0S3R025_PHAAN</name>
<feature type="region of interest" description="Disordered" evidence="1">
    <location>
        <begin position="51"/>
        <end position="72"/>
    </location>
</feature>
<sequence>MQNACEELGNLLLTVSVIPCCPSDKNINSGMHSVFPSRTLCNSDRNHVQLSSFSTSTTPKASGNNPPSASKEVAESNVLRYLLFSWIPPSPTIGKQPLKKP</sequence>
<dbReference type="EMBL" id="AP015034">
    <property type="protein sequence ID" value="BAT73862.1"/>
    <property type="molecule type" value="Genomic_DNA"/>
</dbReference>
<dbReference type="Proteomes" id="UP000291084">
    <property type="component" value="Chromosome 1"/>
</dbReference>
<organism evidence="2 3">
    <name type="scientific">Vigna angularis var. angularis</name>
    <dbReference type="NCBI Taxonomy" id="157739"/>
    <lineage>
        <taxon>Eukaryota</taxon>
        <taxon>Viridiplantae</taxon>
        <taxon>Streptophyta</taxon>
        <taxon>Embryophyta</taxon>
        <taxon>Tracheophyta</taxon>
        <taxon>Spermatophyta</taxon>
        <taxon>Magnoliopsida</taxon>
        <taxon>eudicotyledons</taxon>
        <taxon>Gunneridae</taxon>
        <taxon>Pentapetalae</taxon>
        <taxon>rosids</taxon>
        <taxon>fabids</taxon>
        <taxon>Fabales</taxon>
        <taxon>Fabaceae</taxon>
        <taxon>Papilionoideae</taxon>
        <taxon>50 kb inversion clade</taxon>
        <taxon>NPAAA clade</taxon>
        <taxon>indigoferoid/millettioid clade</taxon>
        <taxon>Phaseoleae</taxon>
        <taxon>Vigna</taxon>
    </lineage>
</organism>
<accession>A0A0S3R025</accession>
<gene>
    <name evidence="2" type="primary">Vigan.01G140800</name>
    <name evidence="2" type="ORF">VIGAN_01140800</name>
</gene>
<proteinExistence type="predicted"/>
<evidence type="ECO:0000256" key="1">
    <source>
        <dbReference type="SAM" id="MobiDB-lite"/>
    </source>
</evidence>
<protein>
    <submittedName>
        <fullName evidence="2">Uncharacterized protein</fullName>
    </submittedName>
</protein>
<keyword evidence="3" id="KW-1185">Reference proteome</keyword>
<evidence type="ECO:0000313" key="3">
    <source>
        <dbReference type="Proteomes" id="UP000291084"/>
    </source>
</evidence>
<feature type="compositionally biased region" description="Polar residues" evidence="1">
    <location>
        <begin position="51"/>
        <end position="68"/>
    </location>
</feature>
<dbReference type="AlphaFoldDB" id="A0A0S3R025"/>